<gene>
    <name evidence="5" type="ORF">GCM10008939_33160</name>
</gene>
<reference evidence="5" key="1">
    <citation type="journal article" date="2014" name="Int. J. Syst. Evol. Microbiol.">
        <title>Complete genome sequence of Corynebacterium casei LMG S-19264T (=DSM 44701T), isolated from a smear-ripened cheese.</title>
        <authorList>
            <consortium name="US DOE Joint Genome Institute (JGI-PGF)"/>
            <person name="Walter F."/>
            <person name="Albersmeier A."/>
            <person name="Kalinowski J."/>
            <person name="Ruckert C."/>
        </authorList>
    </citation>
    <scope>NUCLEOTIDE SEQUENCE</scope>
    <source>
        <strain evidence="5">JCM 14371</strain>
    </source>
</reference>
<keyword evidence="6" id="KW-1185">Reference proteome</keyword>
<proteinExistence type="inferred from homology"/>
<evidence type="ECO:0000259" key="4">
    <source>
        <dbReference type="Pfam" id="PF00135"/>
    </source>
</evidence>
<reference evidence="5" key="2">
    <citation type="submission" date="2020-09" db="EMBL/GenBank/DDBJ databases">
        <authorList>
            <person name="Sun Q."/>
            <person name="Ohkuma M."/>
        </authorList>
    </citation>
    <scope>NUCLEOTIDE SEQUENCE</scope>
    <source>
        <strain evidence="5">JCM 14371</strain>
    </source>
</reference>
<dbReference type="InterPro" id="IPR029058">
    <property type="entry name" value="AB_hydrolase_fold"/>
</dbReference>
<dbReference type="Gene3D" id="3.40.50.1820">
    <property type="entry name" value="alpha/beta hydrolase"/>
    <property type="match status" value="1"/>
</dbReference>
<evidence type="ECO:0000313" key="5">
    <source>
        <dbReference type="EMBL" id="GGJ86579.1"/>
    </source>
</evidence>
<dbReference type="Proteomes" id="UP000635726">
    <property type="component" value="Unassembled WGS sequence"/>
</dbReference>
<dbReference type="Pfam" id="PF00135">
    <property type="entry name" value="COesterase"/>
    <property type="match status" value="1"/>
</dbReference>
<dbReference type="EC" id="3.1.1.-" evidence="3"/>
<dbReference type="PANTHER" id="PTHR11559">
    <property type="entry name" value="CARBOXYLESTERASE"/>
    <property type="match status" value="1"/>
</dbReference>
<organism evidence="5 6">
    <name type="scientific">Deinococcus aquiradiocola</name>
    <dbReference type="NCBI Taxonomy" id="393059"/>
    <lineage>
        <taxon>Bacteria</taxon>
        <taxon>Thermotogati</taxon>
        <taxon>Deinococcota</taxon>
        <taxon>Deinococci</taxon>
        <taxon>Deinococcales</taxon>
        <taxon>Deinococcaceae</taxon>
        <taxon>Deinococcus</taxon>
    </lineage>
</organism>
<sequence length="493" mass="53544">MDALLRETTTGRVRGQRVQGSGGGRALAWLGVPYASPAVDALRFAPPRPHPGWARVRDASRYGPDVLQPLDPSVTLTASREGSLLLNVWVPEENPDGRPLPVLFWMHGGAFRGGSARQYDGRDLALRGAVVVTVNSRLGPLGYANFGELFGDARFTPNAGFQDQVAALHWVAANAAAFGGDPARVTVAGESAGAVAAALMLTHPRTRPLVAGAVLQSGALNQVSGRDNSVDIARAYADALGVRRDNLNDLWTLPPGAFLRALHALERVRARRLNSRPFLDGHWLPGSEADLLAAPRADVPLLIGANREEYSPFVKLPDRIFPRTDRTYLANVLDRQATPEQTLRVLAAYPDTQAGLVALGTDMFFHVPNDRFVDAVRPGHASGTWRYRFDWGTRLFGLGAAHGMELLFLWPRPMGSATRVMRGPDGAAVAALAERMQRAWMTFVREGHPGPDWPTYTAAHPSVAFLGTDGRLPGDAGDAERRHVWRDVRPFMP</sequence>
<evidence type="ECO:0000256" key="3">
    <source>
        <dbReference type="RuleBase" id="RU361235"/>
    </source>
</evidence>
<dbReference type="AlphaFoldDB" id="A0A917PPK9"/>
<dbReference type="InterPro" id="IPR019826">
    <property type="entry name" value="Carboxylesterase_B_AS"/>
</dbReference>
<comment type="similarity">
    <text evidence="1 3">Belongs to the type-B carboxylesterase/lipase family.</text>
</comment>
<evidence type="ECO:0000256" key="1">
    <source>
        <dbReference type="ARBA" id="ARBA00005964"/>
    </source>
</evidence>
<name>A0A917PPK9_9DEIO</name>
<feature type="domain" description="Carboxylesterase type B" evidence="4">
    <location>
        <begin position="6"/>
        <end position="468"/>
    </location>
</feature>
<evidence type="ECO:0000256" key="2">
    <source>
        <dbReference type="ARBA" id="ARBA00022801"/>
    </source>
</evidence>
<dbReference type="GO" id="GO:0016787">
    <property type="term" value="F:hydrolase activity"/>
    <property type="evidence" value="ECO:0007669"/>
    <property type="project" value="UniProtKB-KW"/>
</dbReference>
<evidence type="ECO:0000313" key="6">
    <source>
        <dbReference type="Proteomes" id="UP000635726"/>
    </source>
</evidence>
<dbReference type="InterPro" id="IPR050309">
    <property type="entry name" value="Type-B_Carboxylest/Lipase"/>
</dbReference>
<accession>A0A917PPK9</accession>
<dbReference type="SUPFAM" id="SSF53474">
    <property type="entry name" value="alpha/beta-Hydrolases"/>
    <property type="match status" value="1"/>
</dbReference>
<dbReference type="EMBL" id="BMOE01000016">
    <property type="protein sequence ID" value="GGJ86579.1"/>
    <property type="molecule type" value="Genomic_DNA"/>
</dbReference>
<comment type="caution">
    <text evidence="5">The sequence shown here is derived from an EMBL/GenBank/DDBJ whole genome shotgun (WGS) entry which is preliminary data.</text>
</comment>
<keyword evidence="2 3" id="KW-0378">Hydrolase</keyword>
<dbReference type="PROSITE" id="PS00122">
    <property type="entry name" value="CARBOXYLESTERASE_B_1"/>
    <property type="match status" value="1"/>
</dbReference>
<dbReference type="InterPro" id="IPR002018">
    <property type="entry name" value="CarbesteraseB"/>
</dbReference>
<dbReference type="RefSeq" id="WP_188964425.1">
    <property type="nucleotide sequence ID" value="NZ_BMOE01000016.1"/>
</dbReference>
<protein>
    <recommendedName>
        <fullName evidence="3">Carboxylic ester hydrolase</fullName>
        <ecNumber evidence="3">3.1.1.-</ecNumber>
    </recommendedName>
</protein>